<protein>
    <submittedName>
        <fullName evidence="11">Glycosyltransferase</fullName>
    </submittedName>
</protein>
<comment type="similarity">
    <text evidence="8">Belongs to the glycosyltransferase 2 family. GtrB subfamily.</text>
</comment>
<keyword evidence="7 9" id="KW-0472">Membrane</keyword>
<accession>A0A9D5JYS3</accession>
<dbReference type="PANTHER" id="PTHR48090:SF1">
    <property type="entry name" value="PROPHAGE BACTOPRENOL GLUCOSYL TRANSFERASE HOMOLOG"/>
    <property type="match status" value="1"/>
</dbReference>
<feature type="transmembrane region" description="Helical" evidence="9">
    <location>
        <begin position="228"/>
        <end position="249"/>
    </location>
</feature>
<evidence type="ECO:0000256" key="4">
    <source>
        <dbReference type="ARBA" id="ARBA00022679"/>
    </source>
</evidence>
<keyword evidence="6 9" id="KW-1133">Transmembrane helix</keyword>
<dbReference type="Pfam" id="PF00535">
    <property type="entry name" value="Glycos_transf_2"/>
    <property type="match status" value="1"/>
</dbReference>
<evidence type="ECO:0000256" key="3">
    <source>
        <dbReference type="ARBA" id="ARBA00022676"/>
    </source>
</evidence>
<feature type="transmembrane region" description="Helical" evidence="9">
    <location>
        <begin position="261"/>
        <end position="286"/>
    </location>
</feature>
<comment type="subcellular location">
    <subcellularLocation>
        <location evidence="1">Cell membrane</location>
        <topology evidence="1">Multi-pass membrane protein</topology>
    </subcellularLocation>
</comment>
<sequence>MNKLSLILPIYNEEEVLPTLYARLCEVIDHLDAQVEVIFVNDGSRDRSLDLLRRFQATDCRVKVIDFSRNFGHQIAVTAGIDFATGDAVVLMDADLQDPPEILPQFLSQWNAGYQVVYAVRKKRKEHLFKRLAYFLFYRLLQQISNIRIPLDAGDFCLMDRVVVDALKSMHERNRFVRGLRSWVGFRQIGLEYERDQRYSGETKYTLPKLLKLALDGIFSFSYFPLKLASYTGFLVSACSFLGIAVYLYKKLIIGGEPPGFPTLAILILFIGGIQLLFLGVIGEYLGRIYDEVKRRPTYIIRQTYGDFD</sequence>
<dbReference type="FunFam" id="3.90.550.10:FF:000079">
    <property type="entry name" value="Probable glycosyl transferase"/>
    <property type="match status" value="1"/>
</dbReference>
<dbReference type="GO" id="GO:0005886">
    <property type="term" value="C:plasma membrane"/>
    <property type="evidence" value="ECO:0007669"/>
    <property type="project" value="UniProtKB-SubCell"/>
</dbReference>
<reference evidence="11" key="1">
    <citation type="submission" date="2019-11" db="EMBL/GenBank/DDBJ databases">
        <title>Microbial mats filling the niche in hypersaline microbial mats.</title>
        <authorList>
            <person name="Wong H.L."/>
            <person name="Macleod F.I."/>
            <person name="White R.A. III"/>
            <person name="Burns B.P."/>
        </authorList>
    </citation>
    <scope>NUCLEOTIDE SEQUENCE</scope>
    <source>
        <strain evidence="11">Rbin_158</strain>
    </source>
</reference>
<dbReference type="AlphaFoldDB" id="A0A9D5JYS3"/>
<organism evidence="11 12">
    <name type="scientific">candidate division KSB3 bacterium</name>
    <dbReference type="NCBI Taxonomy" id="2044937"/>
    <lineage>
        <taxon>Bacteria</taxon>
        <taxon>candidate division KSB3</taxon>
    </lineage>
</organism>
<keyword evidence="3" id="KW-0328">Glycosyltransferase</keyword>
<keyword evidence="4" id="KW-0808">Transferase</keyword>
<evidence type="ECO:0000256" key="6">
    <source>
        <dbReference type="ARBA" id="ARBA00022989"/>
    </source>
</evidence>
<comment type="caution">
    <text evidence="11">The sequence shown here is derived from an EMBL/GenBank/DDBJ whole genome shotgun (WGS) entry which is preliminary data.</text>
</comment>
<evidence type="ECO:0000313" key="11">
    <source>
        <dbReference type="EMBL" id="MBD3326451.1"/>
    </source>
</evidence>
<evidence type="ECO:0000256" key="1">
    <source>
        <dbReference type="ARBA" id="ARBA00004651"/>
    </source>
</evidence>
<gene>
    <name evidence="11" type="ORF">GF339_17845</name>
</gene>
<evidence type="ECO:0000256" key="5">
    <source>
        <dbReference type="ARBA" id="ARBA00022692"/>
    </source>
</evidence>
<evidence type="ECO:0000256" key="2">
    <source>
        <dbReference type="ARBA" id="ARBA00022475"/>
    </source>
</evidence>
<keyword evidence="2" id="KW-1003">Cell membrane</keyword>
<dbReference type="SUPFAM" id="SSF53448">
    <property type="entry name" value="Nucleotide-diphospho-sugar transferases"/>
    <property type="match status" value="1"/>
</dbReference>
<dbReference type="CDD" id="cd04187">
    <property type="entry name" value="DPM1_like_bac"/>
    <property type="match status" value="1"/>
</dbReference>
<dbReference type="InterPro" id="IPR050256">
    <property type="entry name" value="Glycosyltransferase_2"/>
</dbReference>
<dbReference type="Proteomes" id="UP000649604">
    <property type="component" value="Unassembled WGS sequence"/>
</dbReference>
<dbReference type="PANTHER" id="PTHR48090">
    <property type="entry name" value="UNDECAPRENYL-PHOSPHATE 4-DEOXY-4-FORMAMIDO-L-ARABINOSE TRANSFERASE-RELATED"/>
    <property type="match status" value="1"/>
</dbReference>
<dbReference type="InterPro" id="IPR001173">
    <property type="entry name" value="Glyco_trans_2-like"/>
</dbReference>
<feature type="domain" description="Glycosyltransferase 2-like" evidence="10">
    <location>
        <begin position="5"/>
        <end position="165"/>
    </location>
</feature>
<proteinExistence type="inferred from homology"/>
<name>A0A9D5JYS3_9BACT</name>
<keyword evidence="5 9" id="KW-0812">Transmembrane</keyword>
<evidence type="ECO:0000256" key="9">
    <source>
        <dbReference type="SAM" id="Phobius"/>
    </source>
</evidence>
<dbReference type="EMBL" id="WJJP01000584">
    <property type="protein sequence ID" value="MBD3326451.1"/>
    <property type="molecule type" value="Genomic_DNA"/>
</dbReference>
<dbReference type="GO" id="GO:0016757">
    <property type="term" value="F:glycosyltransferase activity"/>
    <property type="evidence" value="ECO:0007669"/>
    <property type="project" value="UniProtKB-KW"/>
</dbReference>
<evidence type="ECO:0000259" key="10">
    <source>
        <dbReference type="Pfam" id="PF00535"/>
    </source>
</evidence>
<dbReference type="InterPro" id="IPR029044">
    <property type="entry name" value="Nucleotide-diphossugar_trans"/>
</dbReference>
<evidence type="ECO:0000313" key="12">
    <source>
        <dbReference type="Proteomes" id="UP000649604"/>
    </source>
</evidence>
<evidence type="ECO:0000256" key="7">
    <source>
        <dbReference type="ARBA" id="ARBA00023136"/>
    </source>
</evidence>
<dbReference type="Gene3D" id="3.90.550.10">
    <property type="entry name" value="Spore Coat Polysaccharide Biosynthesis Protein SpsA, Chain A"/>
    <property type="match status" value="1"/>
</dbReference>
<evidence type="ECO:0000256" key="8">
    <source>
        <dbReference type="ARBA" id="ARBA00038152"/>
    </source>
</evidence>